<evidence type="ECO:0000313" key="1">
    <source>
        <dbReference type="EMBL" id="DBA01227.1"/>
    </source>
</evidence>
<accession>A0AAV2Z723</accession>
<reference evidence="1" key="1">
    <citation type="submission" date="2022-11" db="EMBL/GenBank/DDBJ databases">
        <authorList>
            <person name="Morgan W.R."/>
            <person name="Tartar A."/>
        </authorList>
    </citation>
    <scope>NUCLEOTIDE SEQUENCE</scope>
    <source>
        <strain evidence="1">ARSEF 373</strain>
    </source>
</reference>
<gene>
    <name evidence="1" type="ORF">N0F65_010819</name>
</gene>
<comment type="caution">
    <text evidence="1">The sequence shown here is derived from an EMBL/GenBank/DDBJ whole genome shotgun (WGS) entry which is preliminary data.</text>
</comment>
<dbReference type="Proteomes" id="UP001146120">
    <property type="component" value="Unassembled WGS sequence"/>
</dbReference>
<reference evidence="1" key="2">
    <citation type="journal article" date="2023" name="Microbiol Resour">
        <title>Decontamination and Annotation of the Draft Genome Sequence of the Oomycete Lagenidium giganteum ARSEF 373.</title>
        <authorList>
            <person name="Morgan W.R."/>
            <person name="Tartar A."/>
        </authorList>
    </citation>
    <scope>NUCLEOTIDE SEQUENCE</scope>
    <source>
        <strain evidence="1">ARSEF 373</strain>
    </source>
</reference>
<evidence type="ECO:0000313" key="2">
    <source>
        <dbReference type="Proteomes" id="UP001146120"/>
    </source>
</evidence>
<protein>
    <submittedName>
        <fullName evidence="1">Uncharacterized protein</fullName>
    </submittedName>
</protein>
<sequence length="113" mass="12497">MDDTVQVEVPVVMRLRPRRHALTVLCPGLSGREDIIARILAQQIEIPGKFNFMFDDGGVVTYFVGEFNLPQGLLDAVGSLQDVMVCLDSAKLQTTGRIDYCEGEERLDTVAIV</sequence>
<keyword evidence="2" id="KW-1185">Reference proteome</keyword>
<organism evidence="1 2">
    <name type="scientific">Lagenidium giganteum</name>
    <dbReference type="NCBI Taxonomy" id="4803"/>
    <lineage>
        <taxon>Eukaryota</taxon>
        <taxon>Sar</taxon>
        <taxon>Stramenopiles</taxon>
        <taxon>Oomycota</taxon>
        <taxon>Peronosporomycetes</taxon>
        <taxon>Pythiales</taxon>
        <taxon>Pythiaceae</taxon>
    </lineage>
</organism>
<dbReference type="AlphaFoldDB" id="A0AAV2Z723"/>
<dbReference type="EMBL" id="DAKRPA010000051">
    <property type="protein sequence ID" value="DBA01227.1"/>
    <property type="molecule type" value="Genomic_DNA"/>
</dbReference>
<name>A0AAV2Z723_9STRA</name>
<proteinExistence type="predicted"/>